<dbReference type="GO" id="GO:0008408">
    <property type="term" value="F:3'-5' exonuclease activity"/>
    <property type="evidence" value="ECO:0007669"/>
    <property type="project" value="InterPro"/>
</dbReference>
<name>A0A9W8J9R0_9AGAR</name>
<dbReference type="Gene3D" id="3.30.420.10">
    <property type="entry name" value="Ribonuclease H-like superfamily/Ribonuclease H"/>
    <property type="match status" value="1"/>
</dbReference>
<feature type="compositionally biased region" description="Low complexity" evidence="1">
    <location>
        <begin position="1"/>
        <end position="22"/>
    </location>
</feature>
<dbReference type="InterPro" id="IPR012337">
    <property type="entry name" value="RNaseH-like_sf"/>
</dbReference>
<dbReference type="InterPro" id="IPR002562">
    <property type="entry name" value="3'-5'_exonuclease_dom"/>
</dbReference>
<evidence type="ECO:0000259" key="2">
    <source>
        <dbReference type="Pfam" id="PF01612"/>
    </source>
</evidence>
<dbReference type="GO" id="GO:0003676">
    <property type="term" value="F:nucleic acid binding"/>
    <property type="evidence" value="ECO:0007669"/>
    <property type="project" value="InterPro"/>
</dbReference>
<dbReference type="GO" id="GO:0006139">
    <property type="term" value="P:nucleobase-containing compound metabolic process"/>
    <property type="evidence" value="ECO:0007669"/>
    <property type="project" value="InterPro"/>
</dbReference>
<feature type="region of interest" description="Disordered" evidence="1">
    <location>
        <begin position="1"/>
        <end position="40"/>
    </location>
</feature>
<dbReference type="Proteomes" id="UP001140091">
    <property type="component" value="Unassembled WGS sequence"/>
</dbReference>
<keyword evidence="4" id="KW-1185">Reference proteome</keyword>
<reference evidence="3" key="1">
    <citation type="submission" date="2022-06" db="EMBL/GenBank/DDBJ databases">
        <title>Genome Sequence of Candolleomyces eurysporus.</title>
        <authorList>
            <person name="Buettner E."/>
        </authorList>
    </citation>
    <scope>NUCLEOTIDE SEQUENCE</scope>
    <source>
        <strain evidence="3">VTCC 930004</strain>
    </source>
</reference>
<dbReference type="EMBL" id="JANBPK010000919">
    <property type="protein sequence ID" value="KAJ2928903.1"/>
    <property type="molecule type" value="Genomic_DNA"/>
</dbReference>
<proteinExistence type="predicted"/>
<comment type="caution">
    <text evidence="3">The sequence shown here is derived from an EMBL/GenBank/DDBJ whole genome shotgun (WGS) entry which is preliminary data.</text>
</comment>
<accession>A0A9W8J9R0</accession>
<protein>
    <recommendedName>
        <fullName evidence="2">3'-5' exonuclease domain-containing protein</fullName>
    </recommendedName>
</protein>
<organism evidence="3 4">
    <name type="scientific">Candolleomyces eurysporus</name>
    <dbReference type="NCBI Taxonomy" id="2828524"/>
    <lineage>
        <taxon>Eukaryota</taxon>
        <taxon>Fungi</taxon>
        <taxon>Dikarya</taxon>
        <taxon>Basidiomycota</taxon>
        <taxon>Agaricomycotina</taxon>
        <taxon>Agaricomycetes</taxon>
        <taxon>Agaricomycetidae</taxon>
        <taxon>Agaricales</taxon>
        <taxon>Agaricineae</taxon>
        <taxon>Psathyrellaceae</taxon>
        <taxon>Candolleomyces</taxon>
    </lineage>
</organism>
<dbReference type="Pfam" id="PF01612">
    <property type="entry name" value="DNA_pol_A_exo1"/>
    <property type="match status" value="1"/>
</dbReference>
<dbReference type="InterPro" id="IPR036397">
    <property type="entry name" value="RNaseH_sf"/>
</dbReference>
<evidence type="ECO:0000313" key="4">
    <source>
        <dbReference type="Proteomes" id="UP001140091"/>
    </source>
</evidence>
<dbReference type="SUPFAM" id="SSF53098">
    <property type="entry name" value="Ribonuclease H-like"/>
    <property type="match status" value="1"/>
</dbReference>
<dbReference type="OrthoDB" id="1920326at2759"/>
<evidence type="ECO:0000313" key="3">
    <source>
        <dbReference type="EMBL" id="KAJ2928903.1"/>
    </source>
</evidence>
<feature type="non-terminal residue" evidence="3">
    <location>
        <position position="146"/>
    </location>
</feature>
<sequence>MDARPQPASSSTPTPVSSTEPPALEPSPIPQASPIEKLPPRPAPTCGYVWSEWSPNARVTYLRNSDEANRHLSTMTPGCVGFDLEWKPVFAKGAKENPVALVQLANDDVIYLIQVTAMKEFPSKLKEILEDPAYTKAGVGIQGSLL</sequence>
<gene>
    <name evidence="3" type="ORF">H1R20_g8189</name>
</gene>
<evidence type="ECO:0000256" key="1">
    <source>
        <dbReference type="SAM" id="MobiDB-lite"/>
    </source>
</evidence>
<feature type="domain" description="3'-5' exonuclease" evidence="2">
    <location>
        <begin position="66"/>
        <end position="141"/>
    </location>
</feature>
<dbReference type="AlphaFoldDB" id="A0A9W8J9R0"/>